<feature type="transmembrane region" description="Helical" evidence="13">
    <location>
        <begin position="1057"/>
        <end position="1079"/>
    </location>
</feature>
<dbReference type="Gene3D" id="2.60.40.1530">
    <property type="entry name" value="ntegrin, alpha v. Chain A, domain 4"/>
    <property type="match status" value="1"/>
</dbReference>
<dbReference type="GO" id="GO:0009897">
    <property type="term" value="C:external side of plasma membrane"/>
    <property type="evidence" value="ECO:0007669"/>
    <property type="project" value="TreeGrafter"/>
</dbReference>
<dbReference type="GO" id="GO:0007229">
    <property type="term" value="P:integrin-mediated signaling pathway"/>
    <property type="evidence" value="ECO:0007669"/>
    <property type="project" value="UniProtKB-KW"/>
</dbReference>
<feature type="region of interest" description="Disordered" evidence="14">
    <location>
        <begin position="1103"/>
        <end position="1123"/>
    </location>
</feature>
<evidence type="ECO:0000259" key="16">
    <source>
        <dbReference type="Pfam" id="PF20805"/>
    </source>
</evidence>
<accession>A0A8C5EW48</accession>
<dbReference type="AlphaFoldDB" id="A0A8C5EW48"/>
<dbReference type="InterPro" id="IPR048286">
    <property type="entry name" value="Integrin_alpha_Ig-like_3"/>
</dbReference>
<dbReference type="PROSITE" id="PS00242">
    <property type="entry name" value="INTEGRIN_ALPHA"/>
    <property type="match status" value="1"/>
</dbReference>
<dbReference type="PRINTS" id="PR01185">
    <property type="entry name" value="INTEGRINA"/>
</dbReference>
<evidence type="ECO:0000259" key="15">
    <source>
        <dbReference type="Pfam" id="PF08441"/>
    </source>
</evidence>
<dbReference type="Pfam" id="PF01839">
    <property type="entry name" value="FG-GAP"/>
    <property type="match status" value="2"/>
</dbReference>
<keyword evidence="7 13" id="KW-1133">Transmembrane helix</keyword>
<dbReference type="Gene3D" id="2.60.40.1460">
    <property type="entry name" value="Integrin domains. Chain A, domain 2"/>
    <property type="match status" value="1"/>
</dbReference>
<evidence type="ECO:0000259" key="17">
    <source>
        <dbReference type="Pfam" id="PF20806"/>
    </source>
</evidence>
<evidence type="ECO:0000313" key="18">
    <source>
        <dbReference type="Ensembl" id="ENSGWIP00000026969.1"/>
    </source>
</evidence>
<evidence type="ECO:0000256" key="13">
    <source>
        <dbReference type="RuleBase" id="RU003762"/>
    </source>
</evidence>
<dbReference type="GO" id="GO:0007160">
    <property type="term" value="P:cell-matrix adhesion"/>
    <property type="evidence" value="ECO:0007669"/>
    <property type="project" value="TreeGrafter"/>
</dbReference>
<evidence type="ECO:0000256" key="11">
    <source>
        <dbReference type="ARBA" id="ARBA00023180"/>
    </source>
</evidence>
<dbReference type="InterPro" id="IPR013519">
    <property type="entry name" value="Int_alpha_beta-p"/>
</dbReference>
<keyword evidence="6 13" id="KW-0130">Cell adhesion</keyword>
<evidence type="ECO:0000256" key="14">
    <source>
        <dbReference type="SAM" id="MobiDB-lite"/>
    </source>
</evidence>
<evidence type="ECO:0000313" key="19">
    <source>
        <dbReference type="Proteomes" id="UP000694680"/>
    </source>
</evidence>
<keyword evidence="5" id="KW-0677">Repeat</keyword>
<keyword evidence="9 13" id="KW-0472">Membrane</keyword>
<dbReference type="SMART" id="SM00191">
    <property type="entry name" value="Int_alpha"/>
    <property type="match status" value="5"/>
</dbReference>
<dbReference type="InterPro" id="IPR032695">
    <property type="entry name" value="Integrin_dom_sf"/>
</dbReference>
<proteinExistence type="inferred from homology"/>
<evidence type="ECO:0000256" key="8">
    <source>
        <dbReference type="ARBA" id="ARBA00023037"/>
    </source>
</evidence>
<dbReference type="GO" id="GO:0050900">
    <property type="term" value="P:leukocyte migration"/>
    <property type="evidence" value="ECO:0007669"/>
    <property type="project" value="TreeGrafter"/>
</dbReference>
<organism evidence="18 19">
    <name type="scientific">Gouania willdenowi</name>
    <name type="common">Blunt-snouted clingfish</name>
    <name type="synonym">Lepadogaster willdenowi</name>
    <dbReference type="NCBI Taxonomy" id="441366"/>
    <lineage>
        <taxon>Eukaryota</taxon>
        <taxon>Metazoa</taxon>
        <taxon>Chordata</taxon>
        <taxon>Craniata</taxon>
        <taxon>Vertebrata</taxon>
        <taxon>Euteleostomi</taxon>
        <taxon>Actinopterygii</taxon>
        <taxon>Neopterygii</taxon>
        <taxon>Teleostei</taxon>
        <taxon>Neoteleostei</taxon>
        <taxon>Acanthomorphata</taxon>
        <taxon>Ovalentaria</taxon>
        <taxon>Blenniimorphae</taxon>
        <taxon>Blenniiformes</taxon>
        <taxon>Gobiesocoidei</taxon>
        <taxon>Gobiesocidae</taxon>
        <taxon>Gobiesocinae</taxon>
        <taxon>Gouania</taxon>
    </lineage>
</organism>
<protein>
    <submittedName>
        <fullName evidence="18">Integrin alpha-6-like</fullName>
    </submittedName>
</protein>
<evidence type="ECO:0000256" key="5">
    <source>
        <dbReference type="ARBA" id="ARBA00022737"/>
    </source>
</evidence>
<dbReference type="Proteomes" id="UP000694680">
    <property type="component" value="Chromosome 17"/>
</dbReference>
<evidence type="ECO:0000256" key="10">
    <source>
        <dbReference type="ARBA" id="ARBA00023170"/>
    </source>
</evidence>
<dbReference type="InterPro" id="IPR018184">
    <property type="entry name" value="Integrin_alpha_C_CS"/>
</dbReference>
<feature type="repeat" description="FG-GAP" evidence="12">
    <location>
        <begin position="411"/>
        <end position="468"/>
    </location>
</feature>
<evidence type="ECO:0000256" key="7">
    <source>
        <dbReference type="ARBA" id="ARBA00022989"/>
    </source>
</evidence>
<dbReference type="GO" id="GO:0008305">
    <property type="term" value="C:integrin complex"/>
    <property type="evidence" value="ECO:0007669"/>
    <property type="project" value="InterPro"/>
</dbReference>
<dbReference type="InterPro" id="IPR000413">
    <property type="entry name" value="Integrin_alpha"/>
</dbReference>
<keyword evidence="3 13" id="KW-0812">Transmembrane</keyword>
<dbReference type="Ensembl" id="ENSGWIT00000029456.1">
    <property type="protein sequence ID" value="ENSGWIP00000026969.1"/>
    <property type="gene ID" value="ENSGWIG00000013669.1"/>
</dbReference>
<dbReference type="InterPro" id="IPR013517">
    <property type="entry name" value="FG-GAP"/>
</dbReference>
<name>A0A8C5EW48_GOUWI</name>
<dbReference type="Gene3D" id="2.60.40.1510">
    <property type="entry name" value="ntegrin, alpha v. Chain A, domain 3"/>
    <property type="match status" value="1"/>
</dbReference>
<evidence type="ECO:0000256" key="3">
    <source>
        <dbReference type="ARBA" id="ARBA00022692"/>
    </source>
</evidence>
<gene>
    <name evidence="18" type="primary">LOC114479517</name>
</gene>
<evidence type="ECO:0000256" key="4">
    <source>
        <dbReference type="ARBA" id="ARBA00022729"/>
    </source>
</evidence>
<feature type="repeat" description="FG-GAP" evidence="12">
    <location>
        <begin position="349"/>
        <end position="410"/>
    </location>
</feature>
<dbReference type="InterPro" id="IPR028994">
    <property type="entry name" value="Integrin_alpha_N"/>
</dbReference>
<reference evidence="18" key="2">
    <citation type="submission" date="2025-08" db="UniProtKB">
        <authorList>
            <consortium name="Ensembl"/>
        </authorList>
    </citation>
    <scope>IDENTIFICATION</scope>
</reference>
<feature type="region of interest" description="Disordered" evidence="14">
    <location>
        <begin position="644"/>
        <end position="667"/>
    </location>
</feature>
<dbReference type="Pfam" id="PF20806">
    <property type="entry name" value="Integrin_A_Ig_3"/>
    <property type="match status" value="1"/>
</dbReference>
<dbReference type="GO" id="GO:0033627">
    <property type="term" value="P:cell adhesion mediated by integrin"/>
    <property type="evidence" value="ECO:0007669"/>
    <property type="project" value="TreeGrafter"/>
</dbReference>
<evidence type="ECO:0000256" key="9">
    <source>
        <dbReference type="ARBA" id="ARBA00023136"/>
    </source>
</evidence>
<keyword evidence="8 13" id="KW-0401">Integrin</keyword>
<dbReference type="SUPFAM" id="SSF69318">
    <property type="entry name" value="Integrin alpha N-terminal domain"/>
    <property type="match status" value="1"/>
</dbReference>
<dbReference type="GO" id="GO:0005178">
    <property type="term" value="F:integrin binding"/>
    <property type="evidence" value="ECO:0007669"/>
    <property type="project" value="TreeGrafter"/>
</dbReference>
<feature type="domain" description="Integrin alpha third immunoglobulin-like" evidence="17">
    <location>
        <begin position="839"/>
        <end position="1046"/>
    </location>
</feature>
<evidence type="ECO:0000256" key="1">
    <source>
        <dbReference type="ARBA" id="ARBA00004479"/>
    </source>
</evidence>
<dbReference type="Gene3D" id="1.20.5.930">
    <property type="entry name" value="Bicelle-embedded integrin alpha(iib) transmembrane segment"/>
    <property type="match status" value="1"/>
</dbReference>
<dbReference type="PANTHER" id="PTHR23220:SF9">
    <property type="entry name" value="INTEGRIN ALPHA-6"/>
    <property type="match status" value="1"/>
</dbReference>
<dbReference type="Gene3D" id="2.130.10.130">
    <property type="entry name" value="Integrin alpha, N-terminal"/>
    <property type="match status" value="1"/>
</dbReference>
<dbReference type="SUPFAM" id="SSF69179">
    <property type="entry name" value="Integrin domains"/>
    <property type="match status" value="3"/>
</dbReference>
<evidence type="ECO:0000256" key="2">
    <source>
        <dbReference type="ARBA" id="ARBA00008054"/>
    </source>
</evidence>
<keyword evidence="19" id="KW-1185">Reference proteome</keyword>
<keyword evidence="10 13" id="KW-0675">Receptor</keyword>
<feature type="domain" description="Integrin alpha first immunoglubulin-like" evidence="15">
    <location>
        <begin position="517"/>
        <end position="677"/>
    </location>
</feature>
<dbReference type="InterPro" id="IPR013649">
    <property type="entry name" value="Integrin_alpha_Ig-like_1"/>
</dbReference>
<dbReference type="Pfam" id="PF20805">
    <property type="entry name" value="Integrin_A_Ig_2"/>
    <property type="match status" value="1"/>
</dbReference>
<sequence length="1123" mass="122933">MRCVCGCVWEENWKGGAAGSVQHPTNIQPSSQSAALSSNSSIVPMEVWNSRALCLFIFLFEFNRLSAFNLDVDNVLKKSGDPGSLFGFSLAMHRQLQPVDKRMLLVGAPKAGPIGGHQAKTPGGLYSCDISTSPGCTRVNFDNEFEDTRRESKENQWMGVTVNSQGPGGRVVTCAHRYQRRSNVGTDLETRDIIGRCYMLGQDLTISDKSREGEGGGWHFCDNRPGGHAMFGSCQQGLSATFDKDYHYLIFGAPGAYNWKGIVRLEQKNYTLYDLGIFDDGPFETGDDSKRKPELVPVPSSSYLGFSLDSGRSLTKKGQLTVVAGAPRAGHSGEVLLLKTGGDTSTILLKEYSLEGEGLASSFGYDLAVLDLNKDGWEDIVVGAPQYFEKDGEIGGAVYVFVNKAGKWNKVTPIRIAGPQDSMFGLSVENLGDINLDGYHDFAVGAPYDDDEGGNVFIYHGSDTGLSSEKAAQVLSGQPLGVKWFGYSLAGNMDLDENSYPDVAVGSLSDAVFIFRTRPVINIKKTIKFTPTKIDLNNKNCGNTFCLTVEACFTYTANPKSYAPRLALVYSMEADADLKKNGFIPRASFTEPGASEKTNEAKGIISINVKDKTVCVKRQLAIQENIKDKLHGIPIDVSVEINDATRKRRQSSNGPLKPVLDANEPPTTRSQVNFLKEGCGGDNVCESNLQVKHRFGHRSTDQDTFTPLELENGIPVISLSDQNNIALEIKVTNPDGDDAHEASINASFPRSLTYAAYRVSPQELSVSCIANKNGSRAHCDLGNPFKRDSETTFYIILGTSGISPDTSELEIELQLETTSNQKQIAPVKAKAKIAIVLQLSLSGQAQPSQIYFTGDIKGEAAMKSESDIGNPIIHQFRIINLGKRLADFGTATLNIDWPKETEKGKWLLYLMKISSMGVEMECTPKGEINPLTMGASSARSRRAAEKSKNKSKQGTLARLADGKNTKTLSCGKGAKCVRIKCPLRALDSNALITLNSRLWNSTFLEDYSKLHHTELAARAFLSFESLAKNILLQNAETEVKLTVFPERREAQSGGVPWWIIVLSILLGLLLLGLLVFLLWKCGFFTRAKYKDKVPSYSAVRISREERGRSPGNRENLPEKTTPR</sequence>
<reference evidence="18" key="1">
    <citation type="submission" date="2020-06" db="EMBL/GenBank/DDBJ databases">
        <authorList>
            <consortium name="Wellcome Sanger Institute Data Sharing"/>
        </authorList>
    </citation>
    <scope>NUCLEOTIDE SEQUENCE [LARGE SCALE GENOMIC DNA]</scope>
</reference>
<keyword evidence="4" id="KW-0732">Signal</keyword>
<dbReference type="PROSITE" id="PS51470">
    <property type="entry name" value="FG_GAP"/>
    <property type="match status" value="3"/>
</dbReference>
<evidence type="ECO:0000256" key="12">
    <source>
        <dbReference type="PROSITE-ProRule" id="PRU00803"/>
    </source>
</evidence>
<comment type="similarity">
    <text evidence="2 13">Belongs to the integrin alpha chain family.</text>
</comment>
<feature type="repeat" description="FG-GAP" evidence="12">
    <location>
        <begin position="473"/>
        <end position="532"/>
    </location>
</feature>
<evidence type="ECO:0000256" key="6">
    <source>
        <dbReference type="ARBA" id="ARBA00022889"/>
    </source>
</evidence>
<keyword evidence="11" id="KW-0325">Glycoprotein</keyword>
<dbReference type="GO" id="GO:0098609">
    <property type="term" value="P:cell-cell adhesion"/>
    <property type="evidence" value="ECO:0007669"/>
    <property type="project" value="TreeGrafter"/>
</dbReference>
<feature type="domain" description="Integrin alpha second immunoglobulin-like" evidence="16">
    <location>
        <begin position="679"/>
        <end position="833"/>
    </location>
</feature>
<comment type="subcellular location">
    <subcellularLocation>
        <location evidence="1 13">Membrane</location>
        <topology evidence="1 13">Single-pass type I membrane protein</topology>
    </subcellularLocation>
</comment>
<dbReference type="PANTHER" id="PTHR23220">
    <property type="entry name" value="INTEGRIN ALPHA"/>
    <property type="match status" value="1"/>
</dbReference>
<dbReference type="Pfam" id="PF08441">
    <property type="entry name" value="Integrin_A_Ig_1"/>
    <property type="match status" value="1"/>
</dbReference>
<feature type="region of interest" description="Disordered" evidence="14">
    <location>
        <begin position="929"/>
        <end position="955"/>
    </location>
</feature>
<dbReference type="InterPro" id="IPR048285">
    <property type="entry name" value="Integrin_alpha_Ig-like_2"/>
</dbReference>
<reference evidence="18" key="3">
    <citation type="submission" date="2025-09" db="UniProtKB">
        <authorList>
            <consortium name="Ensembl"/>
        </authorList>
    </citation>
    <scope>IDENTIFICATION</scope>
</reference>